<evidence type="ECO:0008006" key="3">
    <source>
        <dbReference type="Google" id="ProtNLM"/>
    </source>
</evidence>
<accession>A0ABM8XTY6</accession>
<gene>
    <name evidence="1" type="ORF">LMG21510_04936</name>
</gene>
<reference evidence="1 2" key="1">
    <citation type="submission" date="2021-08" db="EMBL/GenBank/DDBJ databases">
        <authorList>
            <person name="Peeters C."/>
        </authorList>
    </citation>
    <scope>NUCLEOTIDE SEQUENCE [LARGE SCALE GENOMIC DNA]</scope>
    <source>
        <strain evidence="1 2">LMG 21510</strain>
    </source>
</reference>
<keyword evidence="2" id="KW-1185">Reference proteome</keyword>
<name>A0ABM8XTY6_9BURK</name>
<dbReference type="EMBL" id="CAJZAH010000010">
    <property type="protein sequence ID" value="CAG9183786.1"/>
    <property type="molecule type" value="Genomic_DNA"/>
</dbReference>
<dbReference type="Proteomes" id="UP000721236">
    <property type="component" value="Unassembled WGS sequence"/>
</dbReference>
<evidence type="ECO:0000313" key="1">
    <source>
        <dbReference type="EMBL" id="CAG9183786.1"/>
    </source>
</evidence>
<evidence type="ECO:0000313" key="2">
    <source>
        <dbReference type="Proteomes" id="UP000721236"/>
    </source>
</evidence>
<sequence length="221" mass="24234">MTTPTNLAPEHIAVTLPPTPVLRRALAGAHLTLSAGTRLYRAVRHPGAVIPPYVERTYRFGPPAAFAGPDGRHANFWLYAAADLHTALWEAGFCVNDFTQPGTFYIPAAIAADGLIGDTSWPIHLPASTSGPALAQQRWTIRPQSPKDAAVNLHSALWKAGLLLERRGHRKVWCRVRSPLTSQRRLEGTTDVSRPRYADLSGSHLANVRAGPLQRVDSRRY</sequence>
<comment type="caution">
    <text evidence="1">The sequence shown here is derived from an EMBL/GenBank/DDBJ whole genome shotgun (WGS) entry which is preliminary data.</text>
</comment>
<protein>
    <recommendedName>
        <fullName evidence="3">RES domain-containing protein</fullName>
    </recommendedName>
</protein>
<proteinExistence type="predicted"/>
<organism evidence="1 2">
    <name type="scientific">Cupriavidus respiraculi</name>
    <dbReference type="NCBI Taxonomy" id="195930"/>
    <lineage>
        <taxon>Bacteria</taxon>
        <taxon>Pseudomonadati</taxon>
        <taxon>Pseudomonadota</taxon>
        <taxon>Betaproteobacteria</taxon>
        <taxon>Burkholderiales</taxon>
        <taxon>Burkholderiaceae</taxon>
        <taxon>Cupriavidus</taxon>
    </lineage>
</organism>